<dbReference type="InterPro" id="IPR034122">
    <property type="entry name" value="Retropepsin-like_bacterial"/>
</dbReference>
<evidence type="ECO:0008006" key="4">
    <source>
        <dbReference type="Google" id="ProtNLM"/>
    </source>
</evidence>
<keyword evidence="1" id="KW-0732">Signal</keyword>
<dbReference type="SMART" id="SM00671">
    <property type="entry name" value="SEL1"/>
    <property type="match status" value="1"/>
</dbReference>
<dbReference type="InterPro" id="IPR021109">
    <property type="entry name" value="Peptidase_aspartic_dom_sf"/>
</dbReference>
<sequence>MKLTLLPTLGALALAASLASGASSAQTRCQYATIAALPLSYSGPGLEMTTVGSINGKPAVMLVDTGAVSVMLTEHGARRHKLALTSTSRTLSAVGGEVPVYKTVVNEVSIGASRAGKTSLQVIGEMGDPSVYDAAIGAPFLLQADLELFLANKELRMFRALDCSSDAFLAYWNPSASVVPFHWGFDGHLNPRFTVQINGKNASAMIDTGANLTSISLSTAKRLGIHPDKARIDRIEDARGWGKAPAARWRGAFKTFQVGQELIENAPIGIIDHDSGMAEVILGTDFLRAYRVLLSMSQKKLYLSYVGGLPFSTGQMVEPWIEAEAQGGNTDAQMRLARAYGAGVGVAKDEGAANAWFERAALAGNGHALLLTGRRLATEGQPKAAAQRLRAGLDKLPGLRDAALWLYIARVRSGEAGLAKTELAASAPADTLTLESLPLTGFYLGKFSADEVIKEYSLPSVDEAARCYASSTLNEWYDAHGIAERPAGLAALARQCTAGADGAKPAAAAGP</sequence>
<reference evidence="2 3" key="1">
    <citation type="submission" date="2020-04" db="EMBL/GenBank/DDBJ databases">
        <title>Massilia sp. nov., a cold adapted bacteria isolated from Arctic soil.</title>
        <authorList>
            <person name="Son J."/>
            <person name="Ka J.-O."/>
        </authorList>
    </citation>
    <scope>NUCLEOTIDE SEQUENCE [LARGE SCALE GENOMIC DNA]</scope>
    <source>
        <strain evidence="2 3">ML15P13</strain>
    </source>
</reference>
<dbReference type="GO" id="GO:0004190">
    <property type="term" value="F:aspartic-type endopeptidase activity"/>
    <property type="evidence" value="ECO:0007669"/>
    <property type="project" value="InterPro"/>
</dbReference>
<dbReference type="CDD" id="cd05483">
    <property type="entry name" value="retropepsin_like_bacteria"/>
    <property type="match status" value="2"/>
</dbReference>
<name>A0A7Y2JY11_9BURK</name>
<feature type="signal peptide" evidence="1">
    <location>
        <begin position="1"/>
        <end position="25"/>
    </location>
</feature>
<dbReference type="SUPFAM" id="SSF50630">
    <property type="entry name" value="Acid proteases"/>
    <property type="match status" value="2"/>
</dbReference>
<dbReference type="EMBL" id="JABAIV010000002">
    <property type="protein sequence ID" value="NNG23115.1"/>
    <property type="molecule type" value="Genomic_DNA"/>
</dbReference>
<feature type="chain" id="PRO_5031534924" description="Peptidase A2 domain-containing protein" evidence="1">
    <location>
        <begin position="26"/>
        <end position="511"/>
    </location>
</feature>
<dbReference type="RefSeq" id="WP_171083250.1">
    <property type="nucleotide sequence ID" value="NZ_JABAIV010000002.1"/>
</dbReference>
<gene>
    <name evidence="2" type="ORF">HGB41_08885</name>
</gene>
<evidence type="ECO:0000313" key="2">
    <source>
        <dbReference type="EMBL" id="NNG23115.1"/>
    </source>
</evidence>
<evidence type="ECO:0000256" key="1">
    <source>
        <dbReference type="SAM" id="SignalP"/>
    </source>
</evidence>
<proteinExistence type="predicted"/>
<dbReference type="Proteomes" id="UP000533905">
    <property type="component" value="Unassembled WGS sequence"/>
</dbReference>
<dbReference type="Gene3D" id="1.25.40.10">
    <property type="entry name" value="Tetratricopeptide repeat domain"/>
    <property type="match status" value="1"/>
</dbReference>
<dbReference type="SUPFAM" id="SSF81901">
    <property type="entry name" value="HCP-like"/>
    <property type="match status" value="1"/>
</dbReference>
<dbReference type="GO" id="GO:0006508">
    <property type="term" value="P:proteolysis"/>
    <property type="evidence" value="ECO:0007669"/>
    <property type="project" value="InterPro"/>
</dbReference>
<accession>A0A7Y2JY11</accession>
<dbReference type="InterPro" id="IPR001969">
    <property type="entry name" value="Aspartic_peptidase_AS"/>
</dbReference>
<dbReference type="InterPro" id="IPR011990">
    <property type="entry name" value="TPR-like_helical_dom_sf"/>
</dbReference>
<dbReference type="Gene3D" id="2.40.70.10">
    <property type="entry name" value="Acid Proteases"/>
    <property type="match status" value="2"/>
</dbReference>
<protein>
    <recommendedName>
        <fullName evidence="4">Peptidase A2 domain-containing protein</fullName>
    </recommendedName>
</protein>
<dbReference type="AlphaFoldDB" id="A0A7Y2JY11"/>
<organism evidence="2 3">
    <name type="scientific">Telluria aromaticivorans</name>
    <dbReference type="NCBI Taxonomy" id="2725995"/>
    <lineage>
        <taxon>Bacteria</taxon>
        <taxon>Pseudomonadati</taxon>
        <taxon>Pseudomonadota</taxon>
        <taxon>Betaproteobacteria</taxon>
        <taxon>Burkholderiales</taxon>
        <taxon>Oxalobacteraceae</taxon>
        <taxon>Telluria group</taxon>
        <taxon>Telluria</taxon>
    </lineage>
</organism>
<dbReference type="PROSITE" id="PS00141">
    <property type="entry name" value="ASP_PROTEASE"/>
    <property type="match status" value="1"/>
</dbReference>
<comment type="caution">
    <text evidence="2">The sequence shown here is derived from an EMBL/GenBank/DDBJ whole genome shotgun (WGS) entry which is preliminary data.</text>
</comment>
<evidence type="ECO:0000313" key="3">
    <source>
        <dbReference type="Proteomes" id="UP000533905"/>
    </source>
</evidence>
<keyword evidence="3" id="KW-1185">Reference proteome</keyword>
<dbReference type="Pfam" id="PF13975">
    <property type="entry name" value="gag-asp_proteas"/>
    <property type="match status" value="2"/>
</dbReference>
<dbReference type="InterPro" id="IPR006597">
    <property type="entry name" value="Sel1-like"/>
</dbReference>